<feature type="region of interest" description="Disordered" evidence="1">
    <location>
        <begin position="92"/>
        <end position="111"/>
    </location>
</feature>
<evidence type="ECO:0000313" key="2">
    <source>
        <dbReference type="EMBL" id="TQJ15635.1"/>
    </source>
</evidence>
<gene>
    <name evidence="2" type="ORF">FB459_3193</name>
</gene>
<sequence length="220" mass="24199">MTTPPTLNDPAQIRAIAKRFADQTTPLTRQRVNVLSAAASVVTQLPADELATFVRSSAHLSTRLLELTATLDAAGRALLDYAEALERRQTISEEPDYLDETMPRSLDTGSSLVHPRALPTHSISEHLVGAKADEGTVTGRSATEAVEHELDFLRTRCLEVLREQADHWVHTQRDGDPYELARSLVSRPGGRRIRPAGEIEVFDSVVPVEIDAPKVPRIGR</sequence>
<dbReference type="Proteomes" id="UP000320806">
    <property type="component" value="Unassembled WGS sequence"/>
</dbReference>
<accession>A0A542EJX7</accession>
<name>A0A542EJX7_9MICO</name>
<evidence type="ECO:0000256" key="1">
    <source>
        <dbReference type="SAM" id="MobiDB-lite"/>
    </source>
</evidence>
<keyword evidence="3" id="KW-1185">Reference proteome</keyword>
<evidence type="ECO:0000313" key="3">
    <source>
        <dbReference type="Proteomes" id="UP000320806"/>
    </source>
</evidence>
<proteinExistence type="predicted"/>
<dbReference type="OrthoDB" id="10003015at2"/>
<dbReference type="EMBL" id="VFMO01000001">
    <property type="protein sequence ID" value="TQJ15635.1"/>
    <property type="molecule type" value="Genomic_DNA"/>
</dbReference>
<comment type="caution">
    <text evidence="2">The sequence shown here is derived from an EMBL/GenBank/DDBJ whole genome shotgun (WGS) entry which is preliminary data.</text>
</comment>
<dbReference type="AlphaFoldDB" id="A0A542EJX7"/>
<reference evidence="2 3" key="1">
    <citation type="submission" date="2019-06" db="EMBL/GenBank/DDBJ databases">
        <title>Sequencing the genomes of 1000 actinobacteria strains.</title>
        <authorList>
            <person name="Klenk H.-P."/>
        </authorList>
    </citation>
    <scope>NUCLEOTIDE SEQUENCE [LARGE SCALE GENOMIC DNA]</scope>
    <source>
        <strain evidence="2 3">DSM 19828</strain>
    </source>
</reference>
<dbReference type="RefSeq" id="WP_141929129.1">
    <property type="nucleotide sequence ID" value="NZ_BAABCI010000001.1"/>
</dbReference>
<protein>
    <submittedName>
        <fullName evidence="2">Uncharacterized protein</fullName>
    </submittedName>
</protein>
<organism evidence="2 3">
    <name type="scientific">Yimella lutea</name>
    <dbReference type="NCBI Taxonomy" id="587872"/>
    <lineage>
        <taxon>Bacteria</taxon>
        <taxon>Bacillati</taxon>
        <taxon>Actinomycetota</taxon>
        <taxon>Actinomycetes</taxon>
        <taxon>Micrococcales</taxon>
        <taxon>Dermacoccaceae</taxon>
        <taxon>Yimella</taxon>
    </lineage>
</organism>